<name>A0AAQ3KYA0_9LILI</name>
<dbReference type="Proteomes" id="UP001327560">
    <property type="component" value="Chromosome 8"/>
</dbReference>
<protein>
    <submittedName>
        <fullName evidence="1">Uncharacterized protein</fullName>
    </submittedName>
</protein>
<reference evidence="1 2" key="1">
    <citation type="submission" date="2023-10" db="EMBL/GenBank/DDBJ databases">
        <title>Chromosome-scale genome assembly provides insights into flower coloration mechanisms of Canna indica.</title>
        <authorList>
            <person name="Li C."/>
        </authorList>
    </citation>
    <scope>NUCLEOTIDE SEQUENCE [LARGE SCALE GENOMIC DNA]</scope>
    <source>
        <tissue evidence="1">Flower</tissue>
    </source>
</reference>
<sequence length="181" mass="18495">MAAKAHTADKSPKKPTPTQTTTTFLFIANRNPTSPSLLDLLILKPERQVEVEAVLNVREPLHDHAEAGARATANVDEGFHAAELDGSIPVEQRFHEWLRHPLHSPLHQGVGFLVSSIVGVDGHSAVSVGEGLRPGGGGAVALVVVLQHVGGVGGVVAGGNEGAADLGEGVAAGAGDRGRGG</sequence>
<dbReference type="EMBL" id="CP136897">
    <property type="protein sequence ID" value="WOL16840.1"/>
    <property type="molecule type" value="Genomic_DNA"/>
</dbReference>
<gene>
    <name evidence="1" type="ORF">Cni_G25628</name>
</gene>
<accession>A0AAQ3KYA0</accession>
<organism evidence="1 2">
    <name type="scientific">Canna indica</name>
    <name type="common">Indian-shot</name>
    <dbReference type="NCBI Taxonomy" id="4628"/>
    <lineage>
        <taxon>Eukaryota</taxon>
        <taxon>Viridiplantae</taxon>
        <taxon>Streptophyta</taxon>
        <taxon>Embryophyta</taxon>
        <taxon>Tracheophyta</taxon>
        <taxon>Spermatophyta</taxon>
        <taxon>Magnoliopsida</taxon>
        <taxon>Liliopsida</taxon>
        <taxon>Zingiberales</taxon>
        <taxon>Cannaceae</taxon>
        <taxon>Canna</taxon>
    </lineage>
</organism>
<dbReference type="AlphaFoldDB" id="A0AAQ3KYA0"/>
<proteinExistence type="predicted"/>
<evidence type="ECO:0000313" key="2">
    <source>
        <dbReference type="Proteomes" id="UP001327560"/>
    </source>
</evidence>
<evidence type="ECO:0000313" key="1">
    <source>
        <dbReference type="EMBL" id="WOL16840.1"/>
    </source>
</evidence>
<keyword evidence="2" id="KW-1185">Reference proteome</keyword>